<evidence type="ECO:0000313" key="2">
    <source>
        <dbReference type="Proteomes" id="UP000551501"/>
    </source>
</evidence>
<dbReference type="EMBL" id="JACIFP010000001">
    <property type="protein sequence ID" value="MBB4137895.1"/>
    <property type="molecule type" value="Genomic_DNA"/>
</dbReference>
<gene>
    <name evidence="1" type="ORF">BKA16_004447</name>
</gene>
<organism evidence="1 2">
    <name type="scientific">Gordonia humi</name>
    <dbReference type="NCBI Taxonomy" id="686429"/>
    <lineage>
        <taxon>Bacteria</taxon>
        <taxon>Bacillati</taxon>
        <taxon>Actinomycetota</taxon>
        <taxon>Actinomycetes</taxon>
        <taxon>Mycobacteriales</taxon>
        <taxon>Gordoniaceae</taxon>
        <taxon>Gordonia</taxon>
    </lineage>
</organism>
<dbReference type="Proteomes" id="UP000551501">
    <property type="component" value="Unassembled WGS sequence"/>
</dbReference>
<accession>A0A840EXX5</accession>
<name>A0A840EXX5_9ACTN</name>
<sequence length="80" mass="8785">MSDGMIASPSWTSWLIMSMNPLSTVVSFPQFGASRVGLRASQMKKSQNCPMMLKKKVITSVTVVLPMNFRLSYASRPTAA</sequence>
<dbReference type="AlphaFoldDB" id="A0A840EXX5"/>
<keyword evidence="2" id="KW-1185">Reference proteome</keyword>
<dbReference type="RefSeq" id="WP_382425807.1">
    <property type="nucleotide sequence ID" value="NZ_JBHRTY010000001.1"/>
</dbReference>
<proteinExistence type="predicted"/>
<comment type="caution">
    <text evidence="1">The sequence shown here is derived from an EMBL/GenBank/DDBJ whole genome shotgun (WGS) entry which is preliminary data.</text>
</comment>
<evidence type="ECO:0000313" key="1">
    <source>
        <dbReference type="EMBL" id="MBB4137895.1"/>
    </source>
</evidence>
<protein>
    <submittedName>
        <fullName evidence="1">Uncharacterized protein</fullName>
    </submittedName>
</protein>
<reference evidence="1 2" key="1">
    <citation type="submission" date="2020-08" db="EMBL/GenBank/DDBJ databases">
        <title>Sequencing the genomes of 1000 actinobacteria strains.</title>
        <authorList>
            <person name="Klenk H.-P."/>
        </authorList>
    </citation>
    <scope>NUCLEOTIDE SEQUENCE [LARGE SCALE GENOMIC DNA]</scope>
    <source>
        <strain evidence="1 2">DSM 45298</strain>
    </source>
</reference>